<proteinExistence type="predicted"/>
<dbReference type="PANTHER" id="PTHR47595">
    <property type="entry name" value="HEAT SHOCK 70 KDA PROTEIN 14"/>
    <property type="match status" value="1"/>
</dbReference>
<name>A0A9P0GF27_9CUCU</name>
<evidence type="ECO:0000313" key="3">
    <source>
        <dbReference type="EMBL" id="CAH1107465.1"/>
    </source>
</evidence>
<dbReference type="Proteomes" id="UP001153636">
    <property type="component" value="Chromosome 21"/>
</dbReference>
<evidence type="ECO:0000259" key="2">
    <source>
        <dbReference type="Pfam" id="PF13837"/>
    </source>
</evidence>
<dbReference type="InterPro" id="IPR044822">
    <property type="entry name" value="Myb_DNA-bind_4"/>
</dbReference>
<feature type="domain" description="Myb/SANT-like DNA-binding" evidence="2">
    <location>
        <begin position="151"/>
        <end position="240"/>
    </location>
</feature>
<dbReference type="OrthoDB" id="6346437at2759"/>
<protein>
    <recommendedName>
        <fullName evidence="2">Myb/SANT-like DNA-binding domain-containing protein</fullName>
    </recommendedName>
</protein>
<feature type="compositionally biased region" description="Polar residues" evidence="1">
    <location>
        <begin position="102"/>
        <end position="113"/>
    </location>
</feature>
<accession>A0A9P0GF27</accession>
<dbReference type="Pfam" id="PF13837">
    <property type="entry name" value="Myb_DNA-bind_4"/>
    <property type="match status" value="1"/>
</dbReference>
<gene>
    <name evidence="3" type="ORF">PSYICH_LOCUS8037</name>
</gene>
<dbReference type="PANTHER" id="PTHR47595:SF1">
    <property type="entry name" value="MYB_SANT-LIKE DNA-BINDING DOMAIN-CONTAINING PROTEIN"/>
    <property type="match status" value="1"/>
</dbReference>
<sequence length="341" mass="39855">MVQGLTLEQHPSSPLPIQMLYINTTLWHLPSRLTSKIKINFFKIRKIDDLIEVNLEHENKTIRALLTATEIEEVSNDATKLIQYFKKLEYQQQLLKKKLETRNQNPSSSTSSIIKIDLGLGSGSPEQNRNDESESSEPVPMQENTKKDVRFKWTDDSIKLLLDYRLGQEDKFNMPTCKKTKLWQKISILMKTVGGYNLTGDECYNKYRNLLQTYRFNNDKRHKMTGESKITWEYFNIFDEVLGTKQSSAPKELLLSSSLEKVEKENKAEKPKPNEERKVQKVLKENKMCLNEYLFYKTQRMETIWEEKKGLKEQEINAMNNLADAIRASSSKKRRHSSDSD</sequence>
<dbReference type="EMBL" id="OV651833">
    <property type="protein sequence ID" value="CAH1107465.1"/>
    <property type="molecule type" value="Genomic_DNA"/>
</dbReference>
<feature type="region of interest" description="Disordered" evidence="1">
    <location>
        <begin position="99"/>
        <end position="146"/>
    </location>
</feature>
<organism evidence="3 4">
    <name type="scientific">Psylliodes chrysocephalus</name>
    <dbReference type="NCBI Taxonomy" id="3402493"/>
    <lineage>
        <taxon>Eukaryota</taxon>
        <taxon>Metazoa</taxon>
        <taxon>Ecdysozoa</taxon>
        <taxon>Arthropoda</taxon>
        <taxon>Hexapoda</taxon>
        <taxon>Insecta</taxon>
        <taxon>Pterygota</taxon>
        <taxon>Neoptera</taxon>
        <taxon>Endopterygota</taxon>
        <taxon>Coleoptera</taxon>
        <taxon>Polyphaga</taxon>
        <taxon>Cucujiformia</taxon>
        <taxon>Chrysomeloidea</taxon>
        <taxon>Chrysomelidae</taxon>
        <taxon>Galerucinae</taxon>
        <taxon>Alticini</taxon>
        <taxon>Psylliodes</taxon>
    </lineage>
</organism>
<keyword evidence="4" id="KW-1185">Reference proteome</keyword>
<dbReference type="Gene3D" id="1.10.10.60">
    <property type="entry name" value="Homeodomain-like"/>
    <property type="match status" value="1"/>
</dbReference>
<reference evidence="3" key="1">
    <citation type="submission" date="2022-01" db="EMBL/GenBank/DDBJ databases">
        <authorList>
            <person name="King R."/>
        </authorList>
    </citation>
    <scope>NUCLEOTIDE SEQUENCE</scope>
</reference>
<dbReference type="AlphaFoldDB" id="A0A9P0GF27"/>
<evidence type="ECO:0000313" key="4">
    <source>
        <dbReference type="Proteomes" id="UP001153636"/>
    </source>
</evidence>
<evidence type="ECO:0000256" key="1">
    <source>
        <dbReference type="SAM" id="MobiDB-lite"/>
    </source>
</evidence>